<keyword evidence="2" id="KW-1185">Reference proteome</keyword>
<dbReference type="PANTHER" id="PTHR43169:SF2">
    <property type="entry name" value="NAD_GMP SYNTHASE DOMAIN-CONTAINING PROTEIN"/>
    <property type="match status" value="1"/>
</dbReference>
<dbReference type="Gene3D" id="3.40.50.620">
    <property type="entry name" value="HUPs"/>
    <property type="match status" value="1"/>
</dbReference>
<evidence type="ECO:0000313" key="1">
    <source>
        <dbReference type="EMBL" id="MCR9035957.1"/>
    </source>
</evidence>
<dbReference type="InterPro" id="IPR014729">
    <property type="entry name" value="Rossmann-like_a/b/a_fold"/>
</dbReference>
<name>A0ABT1Z6Z3_9ACTN</name>
<sequence>MDEKTASENPVARRVPPVTQEMREKYRQLVEYLREQGSVAVAFSGGVDSTLLLHAAHEALGEKCLAVTARSESFPQRERNEADAFCEREGIAHVLADSEELGIPGFDHNPKDRCYLCKSELFQRIRSIARERGVAHVAEGSNVDDEGDYRPGLRAVAEQGILSPLRHVGLRKAEIRALSRELELPTWDKQSFACLSSRFVYGELISRARLAMVDRAEQELLDLGLTQVRVRVHGEKDPIARIEVLPEEFGLLVAHAEQVAADLKALGFSYVTMDLAGYHTGSMNQSLGEARA</sequence>
<dbReference type="PIRSF" id="PIRSF006661">
    <property type="entry name" value="PP-lp_UCP006661"/>
    <property type="match status" value="1"/>
</dbReference>
<dbReference type="SUPFAM" id="SSF52402">
    <property type="entry name" value="Adenine nucleotide alpha hydrolases-like"/>
    <property type="match status" value="1"/>
</dbReference>
<dbReference type="RefSeq" id="WP_258498649.1">
    <property type="nucleotide sequence ID" value="NZ_JANSKA010000002.1"/>
</dbReference>
<dbReference type="GO" id="GO:0016740">
    <property type="term" value="F:transferase activity"/>
    <property type="evidence" value="ECO:0007669"/>
    <property type="project" value="UniProtKB-KW"/>
</dbReference>
<dbReference type="EMBL" id="JANSKA010000002">
    <property type="protein sequence ID" value="MCR9035957.1"/>
    <property type="molecule type" value="Genomic_DNA"/>
</dbReference>
<dbReference type="PANTHER" id="PTHR43169">
    <property type="entry name" value="EXSB FAMILY PROTEIN"/>
    <property type="match status" value="1"/>
</dbReference>
<dbReference type="NCBIfam" id="TIGR00268">
    <property type="entry name" value="ATP-dependent sacrificial sulfur transferase LarE"/>
    <property type="match status" value="1"/>
</dbReference>
<protein>
    <submittedName>
        <fullName evidence="1">ATP-dependent sacrificial sulfur transferase LarE</fullName>
    </submittedName>
</protein>
<dbReference type="InterPro" id="IPR005232">
    <property type="entry name" value="LarE"/>
</dbReference>
<dbReference type="InterPro" id="IPR052188">
    <property type="entry name" value="Ni-pincer_cofactor_biosynth"/>
</dbReference>
<reference evidence="1 2" key="1">
    <citation type="submission" date="2022-08" db="EMBL/GenBank/DDBJ databases">
        <title>Tractidigestivibacter montrealensis type strain KD21.</title>
        <authorList>
            <person name="Diop K."/>
            <person name="Richard C."/>
            <person name="Routy B."/>
        </authorList>
    </citation>
    <scope>NUCLEOTIDE SEQUENCE [LARGE SCALE GENOMIC DNA]</scope>
    <source>
        <strain evidence="1 2">KD21</strain>
    </source>
</reference>
<gene>
    <name evidence="1" type="primary">larE</name>
    <name evidence="1" type="ORF">NVS32_03225</name>
</gene>
<evidence type="ECO:0000313" key="2">
    <source>
        <dbReference type="Proteomes" id="UP001204320"/>
    </source>
</evidence>
<dbReference type="Proteomes" id="UP001204320">
    <property type="component" value="Unassembled WGS sequence"/>
</dbReference>
<dbReference type="CDD" id="cd01990">
    <property type="entry name" value="LarE-like"/>
    <property type="match status" value="1"/>
</dbReference>
<keyword evidence="1" id="KW-0808">Transferase</keyword>
<proteinExistence type="predicted"/>
<organism evidence="1 2">
    <name type="scientific">Tractidigestivibacter montrealensis</name>
    <dbReference type="NCBI Taxonomy" id="2972466"/>
    <lineage>
        <taxon>Bacteria</taxon>
        <taxon>Bacillati</taxon>
        <taxon>Actinomycetota</taxon>
        <taxon>Coriobacteriia</taxon>
        <taxon>Coriobacteriales</taxon>
        <taxon>Atopobiaceae</taxon>
        <taxon>Tractidigestivibacter</taxon>
    </lineage>
</organism>
<accession>A0ABT1Z6Z3</accession>
<comment type="caution">
    <text evidence="1">The sequence shown here is derived from an EMBL/GenBank/DDBJ whole genome shotgun (WGS) entry which is preliminary data.</text>
</comment>